<dbReference type="Proteomes" id="UP001164746">
    <property type="component" value="Chromosome 3"/>
</dbReference>
<organism evidence="1 2">
    <name type="scientific">Mya arenaria</name>
    <name type="common">Soft-shell clam</name>
    <dbReference type="NCBI Taxonomy" id="6604"/>
    <lineage>
        <taxon>Eukaryota</taxon>
        <taxon>Metazoa</taxon>
        <taxon>Spiralia</taxon>
        <taxon>Lophotrochozoa</taxon>
        <taxon>Mollusca</taxon>
        <taxon>Bivalvia</taxon>
        <taxon>Autobranchia</taxon>
        <taxon>Heteroconchia</taxon>
        <taxon>Euheterodonta</taxon>
        <taxon>Imparidentia</taxon>
        <taxon>Neoheterodontei</taxon>
        <taxon>Myida</taxon>
        <taxon>Myoidea</taxon>
        <taxon>Myidae</taxon>
        <taxon>Mya</taxon>
    </lineage>
</organism>
<reference evidence="1" key="1">
    <citation type="submission" date="2022-11" db="EMBL/GenBank/DDBJ databases">
        <title>Centuries of genome instability and evolution in soft-shell clam transmissible cancer (bioRxiv).</title>
        <authorList>
            <person name="Hart S.F.M."/>
            <person name="Yonemitsu M.A."/>
            <person name="Giersch R.M."/>
            <person name="Beal B.F."/>
            <person name="Arriagada G."/>
            <person name="Davis B.W."/>
            <person name="Ostrander E.A."/>
            <person name="Goff S.P."/>
            <person name="Metzger M.J."/>
        </authorList>
    </citation>
    <scope>NUCLEOTIDE SEQUENCE</scope>
    <source>
        <strain evidence="1">MELC-2E11</strain>
        <tissue evidence="1">Siphon/mantle</tissue>
    </source>
</reference>
<protein>
    <submittedName>
        <fullName evidence="1">Uncharacterized protein</fullName>
    </submittedName>
</protein>
<keyword evidence="2" id="KW-1185">Reference proteome</keyword>
<dbReference type="EMBL" id="CP111014">
    <property type="protein sequence ID" value="WAQ97721.1"/>
    <property type="molecule type" value="Genomic_DNA"/>
</dbReference>
<proteinExistence type="predicted"/>
<dbReference type="InterPro" id="IPR036397">
    <property type="entry name" value="RNaseH_sf"/>
</dbReference>
<sequence length="115" mass="13200">MFDARLLVAKYQKEEIAVPETIGFADSLRLFRTVYPGRQNYRLASLVHDIADVDFGAHDTSEDMILYNHSPKYRNSSNIMVDTLTIAMTLDALRIYRTNKSNTEGVDLKAWMPQK</sequence>
<dbReference type="Gene3D" id="3.30.420.10">
    <property type="entry name" value="Ribonuclease H-like superfamily/Ribonuclease H"/>
    <property type="match status" value="1"/>
</dbReference>
<accession>A0ABY7DL91</accession>
<gene>
    <name evidence="1" type="ORF">MAR_022094</name>
</gene>
<evidence type="ECO:0000313" key="2">
    <source>
        <dbReference type="Proteomes" id="UP001164746"/>
    </source>
</evidence>
<name>A0ABY7DL91_MYAAR</name>
<evidence type="ECO:0000313" key="1">
    <source>
        <dbReference type="EMBL" id="WAQ97721.1"/>
    </source>
</evidence>